<protein>
    <submittedName>
        <fullName evidence="2">Fgf-3</fullName>
    </submittedName>
</protein>
<evidence type="ECO:0000313" key="3">
    <source>
        <dbReference type="Proteomes" id="UP001265762"/>
    </source>
</evidence>
<dbReference type="InterPro" id="IPR008996">
    <property type="entry name" value="IL1/FGF"/>
</dbReference>
<name>A0A977XVL8_9BBAC</name>
<feature type="transmembrane region" description="Helical" evidence="1">
    <location>
        <begin position="294"/>
        <end position="318"/>
    </location>
</feature>
<proteinExistence type="predicted"/>
<reference evidence="2" key="1">
    <citation type="journal article" date="2022" name="Virus Res.">
        <title>Genome analysis of Psilogramma increta granulovirus and its intrapopulation diversity.</title>
        <authorList>
            <person name="Zhang H."/>
            <person name="Li L."/>
            <person name="Chen B."/>
            <person name="Zuo Y."/>
            <person name="Wu W."/>
            <person name="Yuan M."/>
            <person name="Yang K."/>
        </authorList>
    </citation>
    <scope>NUCLEOTIDE SEQUENCE</scope>
    <source>
        <strain evidence="2">GZ</strain>
    </source>
</reference>
<keyword evidence="1" id="KW-0812">Transmembrane</keyword>
<organism evidence="2 3">
    <name type="scientific">Psilogramma increta granulovirus</name>
    <dbReference type="NCBI Taxonomy" id="2953508"/>
    <lineage>
        <taxon>Viruses</taxon>
        <taxon>Viruses incertae sedis</taxon>
        <taxon>Naldaviricetes</taxon>
        <taxon>Lefavirales</taxon>
        <taxon>Baculoviridae</taxon>
        <taxon>Betabaculovirus</taxon>
        <taxon>Betabaculovirus psincretae</taxon>
    </lineage>
</organism>
<keyword evidence="3" id="KW-1185">Reference proteome</keyword>
<dbReference type="SUPFAM" id="SSF50353">
    <property type="entry name" value="Cytokine"/>
    <property type="match status" value="1"/>
</dbReference>
<dbReference type="Proteomes" id="UP001265762">
    <property type="component" value="Segment"/>
</dbReference>
<evidence type="ECO:0000313" key="2">
    <source>
        <dbReference type="EMBL" id="UXX41929.1"/>
    </source>
</evidence>
<dbReference type="EMBL" id="ON803509">
    <property type="protein sequence ID" value="UXX41929.1"/>
    <property type="molecule type" value="Genomic_DNA"/>
</dbReference>
<keyword evidence="1" id="KW-1133">Transmembrane helix</keyword>
<sequence>MTQSVFLFFCCFTTMVVATDSLSEGSGDDVESLYENDWLMGVVEPTKIKPTATINTTSDINTTTTIEPTTTTIVTIKPTIINFTNLQLETFNEDKGEMYKADKKLIQLYQIIDGTRVYLDGSNNQVGQYVVTDLYTHQFLNFILYTLYRNTMWDTDDQIVLRHELSLNYFCLTNCGVVYMSYKLTRDCVFRRELAQDITATLETIYLRKQIPDGPLLTLNMDYGSVNFKNFSTFYVEEQHVMWNEDEYNLSPLMDEANADVCEYNEDDSNNDNHITYSYANVNNKDMVKATVNLTILIGCLTVTILIVGLLIITVYVYKHKKNIIKNMK</sequence>
<keyword evidence="1" id="KW-0472">Membrane</keyword>
<accession>A0A977XVL8</accession>
<evidence type="ECO:0000256" key="1">
    <source>
        <dbReference type="SAM" id="Phobius"/>
    </source>
</evidence>